<dbReference type="PANTHER" id="PTHR48105">
    <property type="entry name" value="THIOREDOXIN REDUCTASE 1-RELATED-RELATED"/>
    <property type="match status" value="1"/>
</dbReference>
<dbReference type="EMBL" id="CADCUR010000055">
    <property type="protein sequence ID" value="CAA9386738.1"/>
    <property type="molecule type" value="Genomic_DNA"/>
</dbReference>
<dbReference type="AlphaFoldDB" id="A0A6J4NJJ9"/>
<dbReference type="PRINTS" id="PR00469">
    <property type="entry name" value="PNDRDTASEII"/>
</dbReference>
<dbReference type="InterPro" id="IPR050097">
    <property type="entry name" value="Ferredoxin-NADP_redctase_2"/>
</dbReference>
<protein>
    <submittedName>
        <fullName evidence="3">Thioredoxin reductase</fullName>
        <ecNumber evidence="3">1.8.1.9</ecNumber>
    </submittedName>
</protein>
<dbReference type="GO" id="GO:0004791">
    <property type="term" value="F:thioredoxin-disulfide reductase (NADPH) activity"/>
    <property type="evidence" value="ECO:0007669"/>
    <property type="project" value="UniProtKB-EC"/>
</dbReference>
<dbReference type="PRINTS" id="PR00368">
    <property type="entry name" value="FADPNR"/>
</dbReference>
<keyword evidence="1" id="KW-0285">Flavoprotein</keyword>
<dbReference type="SUPFAM" id="SSF51905">
    <property type="entry name" value="FAD/NAD(P)-binding domain"/>
    <property type="match status" value="1"/>
</dbReference>
<sequence>MIYDLIIIGAGPAGISAAYEAQKLNFDYLVLEKNLIGNTIYQYPVGLTVFSTVNELELEPKTLFPAREKPTREELLSYYTRFVLEKNLNIQWEEAVVAVEKISENQFVVKTEKDEYESRKVLFATGAMQHPRRLNVKGEDLPKVHHLFRETYPYVKKHALVVGGGNSAGEAALFLAQEGAFATLATFRKDWEETDPKQGCIKHWVKEPLEAQLEKNCLDVFFLGSVVEIKEKEIVLKDEDGNVETLPNDVVFVLIGSDADLTMLERLGVRMKDSKYGQVPVYDEETFETNVAGVYVVGHFTEARHIAGAIEVPKKIVPKIAAALERRHPDGIEHVSANAAAADKNLNL</sequence>
<reference evidence="3" key="1">
    <citation type="submission" date="2020-02" db="EMBL/GenBank/DDBJ databases">
        <authorList>
            <person name="Meier V. D."/>
        </authorList>
    </citation>
    <scope>NUCLEOTIDE SEQUENCE</scope>
    <source>
        <strain evidence="3">AVDCRST_MAG74</strain>
    </source>
</reference>
<accession>A0A6J4NJJ9</accession>
<dbReference type="EC" id="1.8.1.9" evidence="3"/>
<keyword evidence="2 3" id="KW-0560">Oxidoreductase</keyword>
<gene>
    <name evidence="3" type="ORF">AVDCRST_MAG74-834</name>
</gene>
<evidence type="ECO:0000256" key="1">
    <source>
        <dbReference type="ARBA" id="ARBA00022630"/>
    </source>
</evidence>
<name>A0A6J4NJJ9_9BACT</name>
<dbReference type="InterPro" id="IPR036188">
    <property type="entry name" value="FAD/NAD-bd_sf"/>
</dbReference>
<dbReference type="Pfam" id="PF13738">
    <property type="entry name" value="Pyr_redox_3"/>
    <property type="match status" value="1"/>
</dbReference>
<evidence type="ECO:0000256" key="2">
    <source>
        <dbReference type="ARBA" id="ARBA00023002"/>
    </source>
</evidence>
<evidence type="ECO:0000313" key="3">
    <source>
        <dbReference type="EMBL" id="CAA9386738.1"/>
    </source>
</evidence>
<proteinExistence type="predicted"/>
<dbReference type="Gene3D" id="3.50.50.60">
    <property type="entry name" value="FAD/NAD(P)-binding domain"/>
    <property type="match status" value="2"/>
</dbReference>
<organism evidence="3">
    <name type="scientific">uncultured Pyrinomonadaceae bacterium</name>
    <dbReference type="NCBI Taxonomy" id="2283094"/>
    <lineage>
        <taxon>Bacteria</taxon>
        <taxon>Pseudomonadati</taxon>
        <taxon>Acidobacteriota</taxon>
        <taxon>Blastocatellia</taxon>
        <taxon>Blastocatellales</taxon>
        <taxon>Pyrinomonadaceae</taxon>
        <taxon>environmental samples</taxon>
    </lineage>
</organism>